<evidence type="ECO:0000313" key="6">
    <source>
        <dbReference type="EMBL" id="THH34573.1"/>
    </source>
</evidence>
<dbReference type="SUPFAM" id="SSF51569">
    <property type="entry name" value="Aldolase"/>
    <property type="match status" value="1"/>
</dbReference>
<dbReference type="PANTHER" id="PTHR30246:SF1">
    <property type="entry name" value="2-DEHYDRO-3-DEOXY-6-PHOSPHOGALACTONATE ALDOLASE-RELATED"/>
    <property type="match status" value="1"/>
</dbReference>
<dbReference type="Pfam" id="PF01081">
    <property type="entry name" value="Aldolase"/>
    <property type="match status" value="1"/>
</dbReference>
<dbReference type="NCBIfam" id="TIGR01182">
    <property type="entry name" value="eda"/>
    <property type="match status" value="1"/>
</dbReference>
<dbReference type="Gene3D" id="3.20.20.70">
    <property type="entry name" value="Aldolase class I"/>
    <property type="match status" value="1"/>
</dbReference>
<keyword evidence="5" id="KW-0119">Carbohydrate metabolism</keyword>
<comment type="subunit">
    <text evidence="3">Homotrimer.</text>
</comment>
<keyword evidence="7" id="KW-1185">Reference proteome</keyword>
<evidence type="ECO:0000256" key="5">
    <source>
        <dbReference type="ARBA" id="ARBA00023277"/>
    </source>
</evidence>
<organism evidence="6 7">
    <name type="scientific">Neolewinella litorea</name>
    <dbReference type="NCBI Taxonomy" id="2562452"/>
    <lineage>
        <taxon>Bacteria</taxon>
        <taxon>Pseudomonadati</taxon>
        <taxon>Bacteroidota</taxon>
        <taxon>Saprospiria</taxon>
        <taxon>Saprospirales</taxon>
        <taxon>Lewinellaceae</taxon>
        <taxon>Neolewinella</taxon>
    </lineage>
</organism>
<reference evidence="6 7" key="1">
    <citation type="submission" date="2019-04" db="EMBL/GenBank/DDBJ databases">
        <title>Lewinella litorea sp. nov., isolated from a marine sand.</title>
        <authorList>
            <person name="Yoon J.-H."/>
        </authorList>
    </citation>
    <scope>NUCLEOTIDE SEQUENCE [LARGE SCALE GENOMIC DNA]</scope>
    <source>
        <strain evidence="6 7">HSMS-39</strain>
    </source>
</reference>
<evidence type="ECO:0000256" key="3">
    <source>
        <dbReference type="ARBA" id="ARBA00011233"/>
    </source>
</evidence>
<dbReference type="Proteomes" id="UP000308528">
    <property type="component" value="Unassembled WGS sequence"/>
</dbReference>
<dbReference type="InterPro" id="IPR031338">
    <property type="entry name" value="KDPG/KHG_AS_2"/>
</dbReference>
<dbReference type="OrthoDB" id="9802667at2"/>
<dbReference type="AlphaFoldDB" id="A0A4V3XJV5"/>
<dbReference type="EMBL" id="SRSF01000016">
    <property type="protein sequence ID" value="THH34573.1"/>
    <property type="molecule type" value="Genomic_DNA"/>
</dbReference>
<accession>A0A4V3XJV5</accession>
<evidence type="ECO:0000256" key="1">
    <source>
        <dbReference type="ARBA" id="ARBA00004761"/>
    </source>
</evidence>
<dbReference type="RefSeq" id="WP_136460707.1">
    <property type="nucleotide sequence ID" value="NZ_SRSF01000016.1"/>
</dbReference>
<evidence type="ECO:0000313" key="7">
    <source>
        <dbReference type="Proteomes" id="UP000308528"/>
    </source>
</evidence>
<dbReference type="CDD" id="cd00452">
    <property type="entry name" value="KDPG_aldolase"/>
    <property type="match status" value="1"/>
</dbReference>
<dbReference type="PROSITE" id="PS00160">
    <property type="entry name" value="ALDOLASE_KDPG_KHG_2"/>
    <property type="match status" value="1"/>
</dbReference>
<dbReference type="InterPro" id="IPR013785">
    <property type="entry name" value="Aldolase_TIM"/>
</dbReference>
<gene>
    <name evidence="6" type="ORF">E4021_17415</name>
</gene>
<protein>
    <submittedName>
        <fullName evidence="6">Bifunctional 4-hydroxy-2-oxoglutarate aldolase/2-dehydro-3-deoxy-phosphogluconate aldolase</fullName>
    </submittedName>
</protein>
<dbReference type="GO" id="GO:0016829">
    <property type="term" value="F:lyase activity"/>
    <property type="evidence" value="ECO:0007669"/>
    <property type="project" value="UniProtKB-KW"/>
</dbReference>
<comment type="caution">
    <text evidence="6">The sequence shown here is derived from an EMBL/GenBank/DDBJ whole genome shotgun (WGS) entry which is preliminary data.</text>
</comment>
<keyword evidence="4" id="KW-0456">Lyase</keyword>
<sequence length="215" mass="23059">MSAEAPFSWPLFWETPIIAILRGESPEVCRQVARVCKDTGFHTVEVTMNTPAATEIIADLSTSFPELNIGAGTVCTLEDFEQAAQAGARFIVTPILDEDVILAAVAQDLPIFPGAFTPTEVHRAWSLGAAAVKLFPAGQLGPDYVKDILAPLNEILLLPTGGVTRQNLRDWFTAGAVGVGMGSALLDTELIRQGDYAALRQHFLSVRAEIADIAK</sequence>
<proteinExistence type="inferred from homology"/>
<evidence type="ECO:0000256" key="4">
    <source>
        <dbReference type="ARBA" id="ARBA00023239"/>
    </source>
</evidence>
<evidence type="ECO:0000256" key="2">
    <source>
        <dbReference type="ARBA" id="ARBA00006906"/>
    </source>
</evidence>
<comment type="similarity">
    <text evidence="2">Belongs to the KHG/KDPG aldolase family.</text>
</comment>
<dbReference type="InterPro" id="IPR000887">
    <property type="entry name" value="Aldlse_KDPG_KHG"/>
</dbReference>
<dbReference type="PANTHER" id="PTHR30246">
    <property type="entry name" value="2-KETO-3-DEOXY-6-PHOSPHOGLUCONATE ALDOLASE"/>
    <property type="match status" value="1"/>
</dbReference>
<name>A0A4V3XJV5_9BACT</name>
<comment type="pathway">
    <text evidence="1">Carbohydrate acid metabolism.</text>
</comment>